<dbReference type="Proteomes" id="UP000008867">
    <property type="component" value="Chromosome 14"/>
</dbReference>
<dbReference type="InterPro" id="IPR019303">
    <property type="entry name" value="vWA_TerF_C"/>
</dbReference>
<dbReference type="AlphaFoldDB" id="E6ZPQ8"/>
<dbReference type="HOGENOM" id="CLU_466239_0_0_1"/>
<sequence>MGFNKKLVLAGLAVGVTAYMLYKASKKHQQQAAAHQIAAPPPMSSGQHSNSHASSWGGAAMGGAAMGGAAMGGAAMGGAAVAAAGAAYAHHHHQQQQHQPPNPNANPSAEAANNPNLGWDSLRDWKHIANLLATCVMDQYLYPFYTFADVARVAQHIASSGALQQCADSWQLPPYLAQDLVKLALFDVMFLLDDSASMRSEGTRRRDALAGILKRAADAAARFDPDGMEVAWMNAPAQQRIHNVAEADQLTSRCAYDGRATPMGSSLESKILQPLVLSPATQGRLQKPAFVLVITDGRPTGSSEKGDKIVKVLQNAKRTLASTRYGEDAVSFQIAAVGNDREAQEWLDSIDNDPTVGDLIDVCSDITIESKQVKKSTGIELTPELYCLKLLLGPIDTSYDASDENEGQSGFSRTARRRREKKELEKRDKQHKFSAQSEAFRRERDAALNGATPVPSAGGALPPPGVDVGYSHQPSYPSAPPPQQQHGGYAQQQSGYPQAGGYQPPQQQPYPPAQSSYGAPPSTGYPAAGSGYPSSAPGYQPYGASQPGAPPPPYPNAYQSQPPYGQRDMQQPGSNDSASSYPQPGAGAGGGFMPGAGGFAMPNPHAGGYAPQQGDQQQPPSAPFGFPQARPSGY</sequence>
<reference evidence="3 4" key="1">
    <citation type="journal article" date="2010" name="Science">
        <title>Pathogenicity determinants in smut fungi revealed by genome comparison.</title>
        <authorList>
            <person name="Schirawski J."/>
            <person name="Mannhaupt G."/>
            <person name="Muench K."/>
            <person name="Brefort T."/>
            <person name="Schipper K."/>
            <person name="Doehlemann G."/>
            <person name="Di Stasio M."/>
            <person name="Roessel N."/>
            <person name="Mendoza-Mendoza A."/>
            <person name="Pester D."/>
            <person name="Mueller O."/>
            <person name="Winterberg B."/>
            <person name="Meyer E."/>
            <person name="Ghareeb H."/>
            <person name="Wollenberg T."/>
            <person name="Muensterkoetter M."/>
            <person name="Wong P."/>
            <person name="Walter M."/>
            <person name="Stukenbrock E."/>
            <person name="Gueldener U."/>
            <person name="Kahmann R."/>
        </authorList>
    </citation>
    <scope>NUCLEOTIDE SEQUENCE [LARGE SCALE GENOMIC DNA]</scope>
    <source>
        <strain evidence="4">SRZ2</strain>
    </source>
</reference>
<proteinExistence type="predicted"/>
<feature type="compositionally biased region" description="Polar residues" evidence="1">
    <location>
        <begin position="568"/>
        <end position="582"/>
    </location>
</feature>
<evidence type="ECO:0000259" key="2">
    <source>
        <dbReference type="PROSITE" id="PS50234"/>
    </source>
</evidence>
<dbReference type="SUPFAM" id="SSF53300">
    <property type="entry name" value="vWA-like"/>
    <property type="match status" value="1"/>
</dbReference>
<name>E6ZPQ8_SPORE</name>
<feature type="compositionally biased region" description="Gly residues" evidence="1">
    <location>
        <begin position="586"/>
        <end position="598"/>
    </location>
</feature>
<feature type="domain" description="VWFA" evidence="2">
    <location>
        <begin position="187"/>
        <end position="385"/>
    </location>
</feature>
<dbReference type="Pfam" id="PF10138">
    <property type="entry name" value="vWA-TerF-like"/>
    <property type="match status" value="1"/>
</dbReference>
<feature type="region of interest" description="Disordered" evidence="1">
    <location>
        <begin position="398"/>
        <end position="634"/>
    </location>
</feature>
<keyword evidence="4" id="KW-1185">Reference proteome</keyword>
<feature type="compositionally biased region" description="Low complexity" evidence="1">
    <location>
        <begin position="105"/>
        <end position="115"/>
    </location>
</feature>
<dbReference type="PROSITE" id="PS50234">
    <property type="entry name" value="VWFA"/>
    <property type="match status" value="1"/>
</dbReference>
<dbReference type="InterPro" id="IPR002035">
    <property type="entry name" value="VWF_A"/>
</dbReference>
<dbReference type="PANTHER" id="PTHR34706:SF2">
    <property type="entry name" value="RFEF"/>
    <property type="match status" value="1"/>
</dbReference>
<dbReference type="InterPro" id="IPR036465">
    <property type="entry name" value="vWFA_dom_sf"/>
</dbReference>
<evidence type="ECO:0000313" key="4">
    <source>
        <dbReference type="Proteomes" id="UP000008867"/>
    </source>
</evidence>
<gene>
    <name evidence="3" type="ORF">sr15284</name>
</gene>
<feature type="region of interest" description="Disordered" evidence="1">
    <location>
        <begin position="87"/>
        <end position="115"/>
    </location>
</feature>
<dbReference type="OrthoDB" id="2142040at2759"/>
<dbReference type="eggNOG" id="ENOG502QUI6">
    <property type="taxonomic scope" value="Eukaryota"/>
</dbReference>
<accession>E6ZPQ8</accession>
<evidence type="ECO:0000256" key="1">
    <source>
        <dbReference type="SAM" id="MobiDB-lite"/>
    </source>
</evidence>
<feature type="region of interest" description="Disordered" evidence="1">
    <location>
        <begin position="32"/>
        <end position="55"/>
    </location>
</feature>
<organism evidence="3 4">
    <name type="scientific">Sporisorium reilianum (strain SRZ2)</name>
    <name type="common">Maize head smut fungus</name>
    <dbReference type="NCBI Taxonomy" id="999809"/>
    <lineage>
        <taxon>Eukaryota</taxon>
        <taxon>Fungi</taxon>
        <taxon>Dikarya</taxon>
        <taxon>Basidiomycota</taxon>
        <taxon>Ustilaginomycotina</taxon>
        <taxon>Ustilaginomycetes</taxon>
        <taxon>Ustilaginales</taxon>
        <taxon>Ustilaginaceae</taxon>
        <taxon>Sporisorium</taxon>
    </lineage>
</organism>
<dbReference type="EMBL" id="FQ311435">
    <property type="protein sequence ID" value="CBQ69215.1"/>
    <property type="molecule type" value="Genomic_DNA"/>
</dbReference>
<dbReference type="Gene3D" id="3.40.50.410">
    <property type="entry name" value="von Willebrand factor, type A domain"/>
    <property type="match status" value="1"/>
</dbReference>
<dbReference type="VEuPathDB" id="FungiDB:sr15284"/>
<evidence type="ECO:0000313" key="3">
    <source>
        <dbReference type="EMBL" id="CBQ69215.1"/>
    </source>
</evidence>
<feature type="compositionally biased region" description="Low complexity" evidence="1">
    <location>
        <begin position="484"/>
        <end position="505"/>
    </location>
</feature>
<dbReference type="PANTHER" id="PTHR34706">
    <property type="entry name" value="SLR1338 PROTEIN"/>
    <property type="match status" value="1"/>
</dbReference>
<protein>
    <recommendedName>
        <fullName evidence="2">VWFA domain-containing protein</fullName>
    </recommendedName>
</protein>